<dbReference type="PROSITE" id="PS51183">
    <property type="entry name" value="JMJN"/>
    <property type="match status" value="1"/>
</dbReference>
<keyword evidence="4" id="KW-0433">Leucine-rich repeat</keyword>
<dbReference type="Pfam" id="PF18052">
    <property type="entry name" value="Rx_N"/>
    <property type="match status" value="1"/>
</dbReference>
<keyword evidence="11" id="KW-0560">Oxidoreductase</keyword>
<dbReference type="Gene3D" id="1.10.10.10">
    <property type="entry name" value="Winged helix-like DNA-binding domain superfamily/Winged helix DNA-binding domain"/>
    <property type="match status" value="1"/>
</dbReference>
<keyword evidence="5" id="KW-0479">Metal-binding</keyword>
<dbReference type="Proteomes" id="UP001222027">
    <property type="component" value="Unassembled WGS sequence"/>
</dbReference>
<dbReference type="InterPro" id="IPR003349">
    <property type="entry name" value="JmjN"/>
</dbReference>
<evidence type="ECO:0000256" key="7">
    <source>
        <dbReference type="ARBA" id="ARBA00022741"/>
    </source>
</evidence>
<dbReference type="Pfam" id="PF02375">
    <property type="entry name" value="JmjN"/>
    <property type="match status" value="1"/>
</dbReference>
<dbReference type="GO" id="GO:0009626">
    <property type="term" value="P:plant-type hypersensitive response"/>
    <property type="evidence" value="ECO:0007669"/>
    <property type="project" value="UniProtKB-ARBA"/>
</dbReference>
<evidence type="ECO:0000256" key="8">
    <source>
        <dbReference type="ARBA" id="ARBA00022821"/>
    </source>
</evidence>
<feature type="domain" description="JmjC" evidence="18">
    <location>
        <begin position="1328"/>
        <end position="1494"/>
    </location>
</feature>
<protein>
    <recommendedName>
        <fullName evidence="21">JmjC domain-containing protein</fullName>
    </recommendedName>
</protein>
<dbReference type="PROSITE" id="PS51543">
    <property type="entry name" value="FYRC"/>
    <property type="match status" value="1"/>
</dbReference>
<dbReference type="GO" id="GO:0043531">
    <property type="term" value="F:ADP binding"/>
    <property type="evidence" value="ECO:0007669"/>
    <property type="project" value="InterPro"/>
</dbReference>
<keyword evidence="15" id="KW-0539">Nucleus</keyword>
<comment type="subcellular location">
    <subcellularLocation>
        <location evidence="2">Nucleus</location>
    </subcellularLocation>
</comment>
<dbReference type="GO" id="GO:0002758">
    <property type="term" value="P:innate immune response-activating signaling pathway"/>
    <property type="evidence" value="ECO:0007669"/>
    <property type="project" value="UniProtKB-ARBA"/>
</dbReference>
<sequence length="2227" mass="253298">MAELIISEWFVSPVVAKVTDIIKFYVKNQIEYQKDKKSKLHELEKHLRKIQAAIFEVGKRRIRNPSLEAWLWDVKDAVYSVEDIIDDFHYKLEKARSKGERKVSRVPLLAQRVGADFFNTVAFASESTPKLSMAVQKSAKLVDEISLLVSVAQFSAVTTNKQHEVSIPDWRRTTSPTKSTCLARGRQHDIDRLLNMLGDASGDDKYSVVAIVGHGGVGKTHLARLVYNIVKQEKKFDIMVWVCACNSFDVRRLSIEMVESAAIGRPSDLHAISNLEEIQNILGEGLTGKRFLIVLDDVWEESNTKWENLCIPLSSGEKGSKIVVTTTNQNVAKMMRPKEIIHLDSVEGEEYWELVREHALGDRNHITIPHKLESIGKRIANKLGGSPLAAVTVGRALESKLEEEHWRRILRKRICEVKQAEGDIVAVLRLSYEDLPANLKQCFLSCSLFPRNYCFEKDELVRFWMALGFVRGDDGNTMREEDTGEELIEELSCRSFFVNAKRRHNKFELHPILHEFAECVCDGEYFRLEGIKSSKPIRIPNKAHHVYVAADDLIAVAETLCDKKEMRSLVVAGELSSNHKDIKSKYNESLEKVLKSLKSLRLLVLSVLGNGLPEVIGKLKHLRYLELPGNAIPEWPRSFCKLYHLQWLILRMHSTRVSLPEDMNKLSNLRCVDADSEAIAALPWIGNLIYLQELREYRIQRENRGFDVGQLKHMDQLRRLCIRGLQHVESKKMGEEAMLEDKEHLRWLELCWSNEGKPITPAACKDALEGLRPHPDLRELKINGYKGERAPRWMESRYLLGIERLEMWSCHQLTSLPPLGELPFLRVLHLRHMDSVEEVGAEFYGSTDAPFPSLEELLFDTLNRWKKWDVGVNRPQHLPRQPVTLPSLKSLHIVDCPEINMLPEGRLPSNLVDLQINGCPKLEQRYRWTEGCTIHAKKVDEAMQSRTPEKRDKGERREVIDLGNCKIGIRFGGGKGIFLGGCDTVAVVFRHRTPSSLKPLQEGTWGQNALQRIYIYQDKKQCQTTCLLTWGRMQAFLWQIQVKRSLRRRSGIYYGVFDISSDEESDCAQSIKDRTLKRCRQKNDVARSTNKSRYEREPSRWHPKEARRPVIDEAPVFYPTEEEFKDTLGYIASIREKAEKYGICRIIPPHSWSPPCPLKENNFWECAKFTTRVQEVDKLQNREPIRKKFRSRCHKRRKRRKRLRFGMTRRRNASSVSETNESVESDTDEKFGFQSGSDFTLETFKKYADEFKKQYFGVKGTNVNIEHQDDNHEKKWQPSPENIEGEYWRIVEDPTDEIEVHYGADLDTAMFGSGFPKASPGNKAESNPYVNSGWNLNNLPRLPGSVLSFEHEDISGVLVPWLYVGMCFSSFCWHVEDHHLYSLNYMHFGDPKVWYGVPGSDAVKLEDAMRKHLPELFEEQPDLLHELVTQLSPSVLKSEGVPVYRAIQNSGEFVLTFPRAYHSGFNCGFNCAEAVNVAPVNWLPHGQCVVELYSEQHRKTSLSHDKLLLGVAWEAVKEQLEQSHLQVNNPRSLRWQNFCGKDGVLTGAIKARVIMEHKRRENVSSISNVRKMDLNFDLSTERECFLCFYDLHLSAAGCECSPNRYACLSHAKLICSCDPSKMFLLVRHNLDELNALVLVLGGDLGAVKLWNLEDIGLVLPSQSKFLEEPNDSLSKSILEHERPLSDANAMDIDTGVHNQEFDNQLSSDLSLANIGHKSHSLFQEPERIHNINKPSAGMVSSSDKEGNSAHTYSDAAPLDVKSDVVLHNDVGCQVSSPGKENILLFSSNENEGHQFCLDLNIGPITGEPKVETEGCHVECTEPVICTIKEEQIWNSDISRQECPSNFKVMGLNSCSIVRIEMESDIMRKNKNIVGTGFDCGSSMSLGPWVDLGSSLGSSERNLNQASCSRDTELPRKSSRRLFGVDLQHDLYSSSPSGSQRSQSMRDNSNHSNAVNQSDHDLGTIHPVPKYCVEPLNFGKVMHGKQWCSRQAIFPNGFRTCVRFFSVLDPTKLCNYVSEVLDAGLLGPLFKVTVENNPEMSFTASSALQCWEMVRERLNQEIVRQHNLGKQGLPELQSPESMDGLEMFGLLSPSIIQVVEALDPYHQCSEYWESKFTSPPFSKRMDVKDLPAAIPMTSDANVGTGSSHQEKTKLFGVNLSTKMEEDASYDNTGESVEEVQNILGGFFKKASLKELRMMQKIFCSKSGSSTWRTAYGALLDEIQKNVHK</sequence>
<gene>
    <name evidence="19" type="ORF">OPV22_020871</name>
</gene>
<dbReference type="Pfam" id="PF23559">
    <property type="entry name" value="WHD_DRP"/>
    <property type="match status" value="1"/>
</dbReference>
<dbReference type="EMBL" id="JAQQAF010000006">
    <property type="protein sequence ID" value="KAJ8477144.1"/>
    <property type="molecule type" value="Genomic_DNA"/>
</dbReference>
<dbReference type="Gene3D" id="3.80.10.10">
    <property type="entry name" value="Ribonuclease Inhibitor"/>
    <property type="match status" value="1"/>
</dbReference>
<dbReference type="InterPro" id="IPR003888">
    <property type="entry name" value="FYrich_N"/>
</dbReference>
<evidence type="ECO:0000313" key="19">
    <source>
        <dbReference type="EMBL" id="KAJ8477144.1"/>
    </source>
</evidence>
<evidence type="ECO:0000256" key="4">
    <source>
        <dbReference type="ARBA" id="ARBA00022614"/>
    </source>
</evidence>
<dbReference type="SUPFAM" id="SSF52058">
    <property type="entry name" value="L domain-like"/>
    <property type="match status" value="1"/>
</dbReference>
<feature type="compositionally biased region" description="Polar residues" evidence="16">
    <location>
        <begin position="1944"/>
        <end position="1956"/>
    </location>
</feature>
<evidence type="ECO:0000256" key="6">
    <source>
        <dbReference type="ARBA" id="ARBA00022737"/>
    </source>
</evidence>
<dbReference type="Pfam" id="PF00931">
    <property type="entry name" value="NB-ARC"/>
    <property type="match status" value="1"/>
</dbReference>
<dbReference type="PROSITE" id="PS51542">
    <property type="entry name" value="FYRN"/>
    <property type="match status" value="1"/>
</dbReference>
<dbReference type="SMART" id="SM00542">
    <property type="entry name" value="FYRC"/>
    <property type="match status" value="1"/>
</dbReference>
<dbReference type="InterPro" id="IPR003889">
    <property type="entry name" value="FYrich_C"/>
</dbReference>
<dbReference type="SMART" id="SM00541">
    <property type="entry name" value="FYRN"/>
    <property type="match status" value="1"/>
</dbReference>
<comment type="similarity">
    <text evidence="3">Belongs to the disease resistance NB-LRR family.</text>
</comment>
<dbReference type="PROSITE" id="PS51184">
    <property type="entry name" value="JMJC"/>
    <property type="match status" value="1"/>
</dbReference>
<dbReference type="InterPro" id="IPR056789">
    <property type="entry name" value="LRR_R13L1-DRL21"/>
</dbReference>
<feature type="domain" description="JmjN" evidence="17">
    <location>
        <begin position="1114"/>
        <end position="1155"/>
    </location>
</feature>
<evidence type="ECO:0000256" key="14">
    <source>
        <dbReference type="ARBA" id="ARBA00023163"/>
    </source>
</evidence>
<reference evidence="19 20" key="1">
    <citation type="submission" date="2022-12" db="EMBL/GenBank/DDBJ databases">
        <title>Chromosome-scale assembly of the Ensete ventricosum genome.</title>
        <authorList>
            <person name="Dussert Y."/>
            <person name="Stocks J."/>
            <person name="Wendawek A."/>
            <person name="Woldeyes F."/>
            <person name="Nichols R.A."/>
            <person name="Borrell J.S."/>
        </authorList>
    </citation>
    <scope>NUCLEOTIDE SEQUENCE [LARGE SCALE GENOMIC DNA]</scope>
    <source>
        <strain evidence="20">cv. Maze</strain>
        <tissue evidence="19">Seeds</tissue>
    </source>
</reference>
<dbReference type="Gene3D" id="1.10.8.430">
    <property type="entry name" value="Helical domain of apoptotic protease-activating factors"/>
    <property type="match status" value="1"/>
</dbReference>
<dbReference type="SUPFAM" id="SSF52540">
    <property type="entry name" value="P-loop containing nucleoside triphosphate hydrolases"/>
    <property type="match status" value="1"/>
</dbReference>
<dbReference type="GO" id="GO:0046872">
    <property type="term" value="F:metal ion binding"/>
    <property type="evidence" value="ECO:0007669"/>
    <property type="project" value="UniProtKB-KW"/>
</dbReference>
<feature type="region of interest" description="Disordered" evidence="16">
    <location>
        <begin position="1733"/>
        <end position="1753"/>
    </location>
</feature>
<dbReference type="PRINTS" id="PR00364">
    <property type="entry name" value="DISEASERSIST"/>
</dbReference>
<dbReference type="InterPro" id="IPR027417">
    <property type="entry name" value="P-loop_NTPase"/>
</dbReference>
<feature type="region of interest" description="Disordered" evidence="16">
    <location>
        <begin position="1929"/>
        <end position="1961"/>
    </location>
</feature>
<dbReference type="Pfam" id="PF05964">
    <property type="entry name" value="FYRN"/>
    <property type="match status" value="1"/>
</dbReference>
<keyword evidence="6" id="KW-0677">Repeat</keyword>
<dbReference type="InterPro" id="IPR004198">
    <property type="entry name" value="Znf_C5HC2"/>
</dbReference>
<dbReference type="GO" id="GO:0045814">
    <property type="term" value="P:negative regulation of gene expression, epigenetic"/>
    <property type="evidence" value="ECO:0007669"/>
    <property type="project" value="UniProtKB-ARBA"/>
</dbReference>
<dbReference type="GO" id="GO:0042742">
    <property type="term" value="P:defense response to bacterium"/>
    <property type="evidence" value="ECO:0007669"/>
    <property type="project" value="UniProtKB-ARBA"/>
</dbReference>
<evidence type="ECO:0000259" key="17">
    <source>
        <dbReference type="PROSITE" id="PS51183"/>
    </source>
</evidence>
<dbReference type="InterPro" id="IPR002182">
    <property type="entry name" value="NB-ARC"/>
</dbReference>
<dbReference type="InterPro" id="IPR036388">
    <property type="entry name" value="WH-like_DNA-bd_sf"/>
</dbReference>
<evidence type="ECO:0000256" key="10">
    <source>
        <dbReference type="ARBA" id="ARBA00022964"/>
    </source>
</evidence>
<keyword evidence="14" id="KW-0804">Transcription</keyword>
<evidence type="ECO:0000259" key="18">
    <source>
        <dbReference type="PROSITE" id="PS51184"/>
    </source>
</evidence>
<keyword evidence="20" id="KW-1185">Reference proteome</keyword>
<dbReference type="FunFam" id="1.10.10.10:FF:000322">
    <property type="entry name" value="Probable disease resistance protein At1g63360"/>
    <property type="match status" value="1"/>
</dbReference>
<dbReference type="Gene3D" id="1.20.5.4130">
    <property type="match status" value="1"/>
</dbReference>
<feature type="compositionally biased region" description="Low complexity" evidence="16">
    <location>
        <begin position="1932"/>
        <end position="1942"/>
    </location>
</feature>
<evidence type="ECO:0000256" key="12">
    <source>
        <dbReference type="ARBA" id="ARBA00023004"/>
    </source>
</evidence>
<evidence type="ECO:0000256" key="15">
    <source>
        <dbReference type="ARBA" id="ARBA00023242"/>
    </source>
</evidence>
<proteinExistence type="inferred from homology"/>
<evidence type="ECO:0000256" key="5">
    <source>
        <dbReference type="ARBA" id="ARBA00022723"/>
    </source>
</evidence>
<dbReference type="SMART" id="SM00558">
    <property type="entry name" value="JmjC"/>
    <property type="match status" value="1"/>
</dbReference>
<keyword evidence="9" id="KW-0156">Chromatin regulator</keyword>
<evidence type="ECO:0008006" key="21">
    <source>
        <dbReference type="Google" id="ProtNLM"/>
    </source>
</evidence>
<accession>A0AAV8QQQ4</accession>
<dbReference type="FunFam" id="3.30.160.360:FF:000005">
    <property type="entry name" value="Putative lysine-specific demethylase JMJ16"/>
    <property type="match status" value="1"/>
</dbReference>
<dbReference type="Pfam" id="PF02373">
    <property type="entry name" value="JmjC"/>
    <property type="match status" value="1"/>
</dbReference>
<dbReference type="Pfam" id="PF05965">
    <property type="entry name" value="FYRC"/>
    <property type="match status" value="1"/>
</dbReference>
<evidence type="ECO:0000256" key="2">
    <source>
        <dbReference type="ARBA" id="ARBA00004123"/>
    </source>
</evidence>
<dbReference type="SUPFAM" id="SSF51197">
    <property type="entry name" value="Clavaminate synthase-like"/>
    <property type="match status" value="1"/>
</dbReference>
<dbReference type="GO" id="GO:0005634">
    <property type="term" value="C:nucleus"/>
    <property type="evidence" value="ECO:0007669"/>
    <property type="project" value="UniProtKB-SubCell"/>
</dbReference>
<evidence type="ECO:0000256" key="9">
    <source>
        <dbReference type="ARBA" id="ARBA00022853"/>
    </source>
</evidence>
<keyword evidence="12" id="KW-0408">Iron</keyword>
<dbReference type="Gene3D" id="2.60.120.650">
    <property type="entry name" value="Cupin"/>
    <property type="match status" value="1"/>
</dbReference>
<evidence type="ECO:0000256" key="1">
    <source>
        <dbReference type="ARBA" id="ARBA00001954"/>
    </source>
</evidence>
<evidence type="ECO:0000256" key="11">
    <source>
        <dbReference type="ARBA" id="ARBA00023002"/>
    </source>
</evidence>
<dbReference type="GO" id="GO:0034647">
    <property type="term" value="F:histone H3K4me/H3K4me2/H3K4me3 demethylase activity"/>
    <property type="evidence" value="ECO:0007669"/>
    <property type="project" value="TreeGrafter"/>
</dbReference>
<dbReference type="Pfam" id="PF02928">
    <property type="entry name" value="zf-C5HC2"/>
    <property type="match status" value="1"/>
</dbReference>
<comment type="cofactor">
    <cofactor evidence="1">
        <name>Fe(2+)</name>
        <dbReference type="ChEBI" id="CHEBI:29033"/>
    </cofactor>
</comment>
<dbReference type="PANTHER" id="PTHR10694:SF113">
    <property type="entry name" value="PROTEIN JUMONJI"/>
    <property type="match status" value="1"/>
</dbReference>
<dbReference type="InterPro" id="IPR041118">
    <property type="entry name" value="Rx_N"/>
</dbReference>
<keyword evidence="8" id="KW-0611">Plant defense</keyword>
<dbReference type="InterPro" id="IPR003347">
    <property type="entry name" value="JmjC_dom"/>
</dbReference>
<evidence type="ECO:0000313" key="20">
    <source>
        <dbReference type="Proteomes" id="UP001222027"/>
    </source>
</evidence>
<feature type="region of interest" description="Disordered" evidence="16">
    <location>
        <begin position="1208"/>
        <end position="1229"/>
    </location>
</feature>
<keyword evidence="7" id="KW-0547">Nucleotide-binding</keyword>
<comment type="caution">
    <text evidence="19">The sequence shown here is derived from an EMBL/GenBank/DDBJ whole genome shotgun (WGS) entry which is preliminary data.</text>
</comment>
<organism evidence="19 20">
    <name type="scientific">Ensete ventricosum</name>
    <name type="common">Abyssinian banana</name>
    <name type="synonym">Musa ensete</name>
    <dbReference type="NCBI Taxonomy" id="4639"/>
    <lineage>
        <taxon>Eukaryota</taxon>
        <taxon>Viridiplantae</taxon>
        <taxon>Streptophyta</taxon>
        <taxon>Embryophyta</taxon>
        <taxon>Tracheophyta</taxon>
        <taxon>Spermatophyta</taxon>
        <taxon>Magnoliopsida</taxon>
        <taxon>Liliopsida</taxon>
        <taxon>Zingiberales</taxon>
        <taxon>Musaceae</taxon>
        <taxon>Ensete</taxon>
    </lineage>
</organism>
<dbReference type="InterPro" id="IPR042197">
    <property type="entry name" value="Apaf_helical"/>
</dbReference>
<dbReference type="Pfam" id="PF25019">
    <property type="entry name" value="LRR_R13L1-DRL21"/>
    <property type="match status" value="1"/>
</dbReference>
<feature type="compositionally biased region" description="Basic and acidic residues" evidence="16">
    <location>
        <begin position="1092"/>
        <end position="1102"/>
    </location>
</feature>
<dbReference type="InterPro" id="IPR058922">
    <property type="entry name" value="WHD_DRP"/>
</dbReference>
<feature type="region of interest" description="Disordered" evidence="16">
    <location>
        <begin position="1082"/>
        <end position="1102"/>
    </location>
</feature>
<name>A0AAV8QQQ4_ENSVE</name>
<evidence type="ECO:0000256" key="16">
    <source>
        <dbReference type="SAM" id="MobiDB-lite"/>
    </source>
</evidence>
<keyword evidence="13" id="KW-0805">Transcription regulation</keyword>
<dbReference type="PANTHER" id="PTHR10694">
    <property type="entry name" value="LYSINE-SPECIFIC DEMETHYLASE"/>
    <property type="match status" value="1"/>
</dbReference>
<dbReference type="Gene3D" id="3.40.50.300">
    <property type="entry name" value="P-loop containing nucleotide triphosphate hydrolases"/>
    <property type="match status" value="1"/>
</dbReference>
<keyword evidence="10" id="KW-0223">Dioxygenase</keyword>
<dbReference type="InterPro" id="IPR032675">
    <property type="entry name" value="LRR_dom_sf"/>
</dbReference>
<dbReference type="SMART" id="SM00545">
    <property type="entry name" value="JmjN"/>
    <property type="match status" value="1"/>
</dbReference>
<evidence type="ECO:0000256" key="13">
    <source>
        <dbReference type="ARBA" id="ARBA00023015"/>
    </source>
</evidence>
<dbReference type="GO" id="GO:0000785">
    <property type="term" value="C:chromatin"/>
    <property type="evidence" value="ECO:0007669"/>
    <property type="project" value="TreeGrafter"/>
</dbReference>
<evidence type="ECO:0000256" key="3">
    <source>
        <dbReference type="ARBA" id="ARBA00008894"/>
    </source>
</evidence>
<dbReference type="Gene3D" id="3.30.160.360">
    <property type="match status" value="1"/>
</dbReference>